<dbReference type="GO" id="GO:0043139">
    <property type="term" value="F:5'-3' DNA helicase activity"/>
    <property type="evidence" value="ECO:0007669"/>
    <property type="project" value="UniProtKB-EC"/>
</dbReference>
<evidence type="ECO:0000256" key="21">
    <source>
        <dbReference type="ARBA" id="ARBA00048954"/>
    </source>
</evidence>
<evidence type="ECO:0000256" key="4">
    <source>
        <dbReference type="ARBA" id="ARBA00016387"/>
    </source>
</evidence>
<keyword evidence="8 24" id="KW-0378">Hydrolase</keyword>
<evidence type="ECO:0000256" key="16">
    <source>
        <dbReference type="ARBA" id="ARBA00029709"/>
    </source>
</evidence>
<dbReference type="SMART" id="SM00491">
    <property type="entry name" value="HELICc2"/>
    <property type="match status" value="1"/>
</dbReference>
<dbReference type="CDD" id="cd18788">
    <property type="entry name" value="SF2_C_XPD"/>
    <property type="match status" value="1"/>
</dbReference>
<evidence type="ECO:0000256" key="14">
    <source>
        <dbReference type="ARBA" id="ARBA00023242"/>
    </source>
</evidence>
<organism evidence="24 25">
    <name type="scientific">Malassezia psittaci</name>
    <dbReference type="NCBI Taxonomy" id="1821823"/>
    <lineage>
        <taxon>Eukaryota</taxon>
        <taxon>Fungi</taxon>
        <taxon>Dikarya</taxon>
        <taxon>Basidiomycota</taxon>
        <taxon>Ustilaginomycotina</taxon>
        <taxon>Malasseziomycetes</taxon>
        <taxon>Malasseziales</taxon>
        <taxon>Malasseziaceae</taxon>
        <taxon>Malassezia</taxon>
    </lineage>
</organism>
<dbReference type="InterPro" id="IPR027417">
    <property type="entry name" value="P-loop_NTPase"/>
</dbReference>
<keyword evidence="12" id="KW-0411">Iron-sulfur</keyword>
<comment type="similarity">
    <text evidence="3">Belongs to the DEAD box helicase family. DEAH subfamily. DDX11/CHL1 sub-subfamily.</text>
</comment>
<evidence type="ECO:0000256" key="17">
    <source>
        <dbReference type="ARBA" id="ARBA00044969"/>
    </source>
</evidence>
<evidence type="ECO:0000259" key="23">
    <source>
        <dbReference type="PROSITE" id="PS51193"/>
    </source>
</evidence>
<dbReference type="InterPro" id="IPR006554">
    <property type="entry name" value="Helicase-like_DEXD_c2"/>
</dbReference>
<dbReference type="Pfam" id="PF06733">
    <property type="entry name" value="DEAD_2"/>
    <property type="match status" value="1"/>
</dbReference>
<dbReference type="EC" id="5.6.2.3" evidence="17"/>
<keyword evidence="14" id="KW-0539">Nucleus</keyword>
<dbReference type="Proteomes" id="UP001214628">
    <property type="component" value="Chromosome 5"/>
</dbReference>
<keyword evidence="7" id="KW-0547">Nucleotide-binding</keyword>
<evidence type="ECO:0000256" key="12">
    <source>
        <dbReference type="ARBA" id="ARBA00023014"/>
    </source>
</evidence>
<keyword evidence="25" id="KW-1185">Reference proteome</keyword>
<comment type="function">
    <text evidence="20">ATP-dependent DNA helicase important for chromosome transmission and normal cell cycle progression in G(2)/M. May have a role in changing DNA topology to allow the loading of proteins involved in maintaining sister chromatid cohesion in the vicinity of the centromeres. Has a specific role in chromosome segregation during meiosis II.</text>
</comment>
<name>A0AAF0FEJ9_9BASI</name>
<evidence type="ECO:0000256" key="15">
    <source>
        <dbReference type="ARBA" id="ARBA00023306"/>
    </source>
</evidence>
<dbReference type="GO" id="GO:0005634">
    <property type="term" value="C:nucleus"/>
    <property type="evidence" value="ECO:0007669"/>
    <property type="project" value="UniProtKB-SubCell"/>
</dbReference>
<dbReference type="GO" id="GO:0034085">
    <property type="term" value="P:establishment of sister chromatid cohesion"/>
    <property type="evidence" value="ECO:0007669"/>
    <property type="project" value="TreeGrafter"/>
</dbReference>
<dbReference type="PANTHER" id="PTHR11472">
    <property type="entry name" value="DNA REPAIR DEAD HELICASE RAD3/XP-D SUBFAMILY MEMBER"/>
    <property type="match status" value="1"/>
</dbReference>
<evidence type="ECO:0000256" key="10">
    <source>
        <dbReference type="ARBA" id="ARBA00022840"/>
    </source>
</evidence>
<keyword evidence="15" id="KW-0131">Cell cycle</keyword>
<evidence type="ECO:0000256" key="19">
    <source>
        <dbReference type="ARBA" id="ARBA00045008"/>
    </source>
</evidence>
<comment type="cofactor">
    <cofactor evidence="1">
        <name>[4Fe-4S] cluster</name>
        <dbReference type="ChEBI" id="CHEBI:49883"/>
    </cofactor>
</comment>
<dbReference type="InterPro" id="IPR014013">
    <property type="entry name" value="Helic_SF1/SF2_ATP-bd_DinG/Rad3"/>
</dbReference>
<feature type="domain" description="Helicase ATP-binding" evidence="23">
    <location>
        <begin position="22"/>
        <end position="374"/>
    </location>
</feature>
<comment type="catalytic activity">
    <reaction evidence="21">
        <text>ATP + H2O = ADP + phosphate + H(+)</text>
        <dbReference type="Rhea" id="RHEA:13065"/>
        <dbReference type="ChEBI" id="CHEBI:15377"/>
        <dbReference type="ChEBI" id="CHEBI:15378"/>
        <dbReference type="ChEBI" id="CHEBI:30616"/>
        <dbReference type="ChEBI" id="CHEBI:43474"/>
        <dbReference type="ChEBI" id="CHEBI:456216"/>
        <dbReference type="EC" id="5.6.2.3"/>
    </reaction>
</comment>
<proteinExistence type="inferred from homology"/>
<dbReference type="PANTHER" id="PTHR11472:SF41">
    <property type="entry name" value="ATP-DEPENDENT DNA HELICASE DDX11-RELATED"/>
    <property type="match status" value="1"/>
</dbReference>
<keyword evidence="6" id="KW-0479">Metal-binding</keyword>
<dbReference type="AlphaFoldDB" id="A0AAF0FEJ9"/>
<keyword evidence="11" id="KW-0408">Iron</keyword>
<dbReference type="EMBL" id="CP118379">
    <property type="protein sequence ID" value="WFD44651.1"/>
    <property type="molecule type" value="Genomic_DNA"/>
</dbReference>
<dbReference type="GO" id="GO:0016818">
    <property type="term" value="F:hydrolase activity, acting on acid anhydrides, in phosphorus-containing anhydrides"/>
    <property type="evidence" value="ECO:0007669"/>
    <property type="project" value="InterPro"/>
</dbReference>
<dbReference type="GO" id="GO:0006139">
    <property type="term" value="P:nucleobase-containing compound metabolic process"/>
    <property type="evidence" value="ECO:0007669"/>
    <property type="project" value="InterPro"/>
</dbReference>
<dbReference type="NCBIfam" id="TIGR00604">
    <property type="entry name" value="rad3"/>
    <property type="match status" value="1"/>
</dbReference>
<dbReference type="InterPro" id="IPR013020">
    <property type="entry name" value="Rad3/Chl1-like"/>
</dbReference>
<evidence type="ECO:0000256" key="3">
    <source>
        <dbReference type="ARBA" id="ARBA00008435"/>
    </source>
</evidence>
<evidence type="ECO:0000256" key="6">
    <source>
        <dbReference type="ARBA" id="ARBA00022723"/>
    </source>
</evidence>
<dbReference type="InterPro" id="IPR010614">
    <property type="entry name" value="RAD3-like_helicase_DEAD"/>
</dbReference>
<sequence length="729" mass="82673">MEGEASGLSLSTPGGEDDTERSQAFHFPYSVAYDVQLALMSALFEAIEHRRAGVFESPTGTGKTLSLLCSALTWLEKNKNRAEIGTIALGSDEPDWVIQHEQAKQRERLIEQEQQLNARLQRVRQEKQQQNTASREKKRRLNDGQDESDDDFLISEYDEQSTKKHNTVSKADMPFLSDEVLAMIDTLKSHDVSSSNDLDTEQGTSPQIYYASRTHSQLSQLISELKRTPFGQDPDNPVRTISLGSRKQMCIHRQANVHDIEELVNLGKQTDTCPYYGVRRALPQAQLITLPYNLLLQRDARDALALKLEDSVVIIDEAHNLIDTILNTYSLEISQDHIQQATLHVKTYLDRFSMRLRGSNEEYIRTLREFLDALSAFCSRTNSQNTMTTSDFVASLGGSIDQINDTRIARKISGYADKLWQRQNPEKIPSRRNKVHAMNLVEQLLLALGDRTGNGRILIEIRADKRVWLKYILLNPADVFQPLLESARSVILAGGTMEPISEFQTQLFSQVKDRFTSYSCDHIVERGNVLGAVVQHGPKGTLMEFKHSSWSDEGLLEELGNALCNYANIVPHGMVVFFPSYGNLHTTMAHWKKTQVLSRLEKRKRVFFEPTDAHQVDSVLQSYTAAITNPTADARRGAILFAVVNAKLSEGINFQDDLARCVVMIGLPFPNAQSKELSERMEYLRRYDLHHKTDSGRELYLNLCMRAVNQSMGRAIRHRNDYVCLPRLT</sequence>
<dbReference type="SMART" id="SM00488">
    <property type="entry name" value="DEXDc2"/>
    <property type="match status" value="1"/>
</dbReference>
<dbReference type="GO" id="GO:0003677">
    <property type="term" value="F:DNA binding"/>
    <property type="evidence" value="ECO:0007669"/>
    <property type="project" value="InterPro"/>
</dbReference>
<keyword evidence="13" id="KW-0413">Isomerase</keyword>
<evidence type="ECO:0000256" key="9">
    <source>
        <dbReference type="ARBA" id="ARBA00022806"/>
    </source>
</evidence>
<protein>
    <recommendedName>
        <fullName evidence="5">ATP-dependent DNA helicase CHL1</fullName>
        <ecNumber evidence="17">5.6.2.3</ecNumber>
    </recommendedName>
    <alternativeName>
        <fullName evidence="4">ATP-dependent DNA helicase chl1</fullName>
    </alternativeName>
    <alternativeName>
        <fullName evidence="16">Chromosome loss protein 1</fullName>
    </alternativeName>
    <alternativeName>
        <fullName evidence="18 19">DNA 5'-3' helicase CHL1</fullName>
    </alternativeName>
</protein>
<keyword evidence="10" id="KW-0067">ATP-binding</keyword>
<reference evidence="24" key="1">
    <citation type="submission" date="2023-02" db="EMBL/GenBank/DDBJ databases">
        <title>Mating type loci evolution in Malassezia.</title>
        <authorList>
            <person name="Coelho M.A."/>
        </authorList>
    </citation>
    <scope>NUCLEOTIDE SEQUENCE</scope>
    <source>
        <strain evidence="24">CBS 14136</strain>
    </source>
</reference>
<dbReference type="SUPFAM" id="SSF52540">
    <property type="entry name" value="P-loop containing nucleoside triphosphate hydrolases"/>
    <property type="match status" value="1"/>
</dbReference>
<evidence type="ECO:0000313" key="24">
    <source>
        <dbReference type="EMBL" id="WFD44651.1"/>
    </source>
</evidence>
<evidence type="ECO:0000256" key="20">
    <source>
        <dbReference type="ARBA" id="ARBA00045702"/>
    </source>
</evidence>
<gene>
    <name evidence="24" type="primary">CHL1</name>
    <name evidence="24" type="ORF">MPSI1_003321</name>
</gene>
<dbReference type="GO" id="GO:0051536">
    <property type="term" value="F:iron-sulfur cluster binding"/>
    <property type="evidence" value="ECO:0007669"/>
    <property type="project" value="UniProtKB-KW"/>
</dbReference>
<evidence type="ECO:0000256" key="7">
    <source>
        <dbReference type="ARBA" id="ARBA00022741"/>
    </source>
</evidence>
<evidence type="ECO:0000256" key="8">
    <source>
        <dbReference type="ARBA" id="ARBA00022801"/>
    </source>
</evidence>
<dbReference type="Gene3D" id="3.40.50.300">
    <property type="entry name" value="P-loop containing nucleotide triphosphate hydrolases"/>
    <property type="match status" value="4"/>
</dbReference>
<accession>A0AAF0FEJ9</accession>
<keyword evidence="9 24" id="KW-0347">Helicase</keyword>
<evidence type="ECO:0000256" key="11">
    <source>
        <dbReference type="ARBA" id="ARBA00023004"/>
    </source>
</evidence>
<evidence type="ECO:0000256" key="2">
    <source>
        <dbReference type="ARBA" id="ARBA00004123"/>
    </source>
</evidence>
<evidence type="ECO:0000256" key="5">
    <source>
        <dbReference type="ARBA" id="ARBA00017386"/>
    </source>
</evidence>
<dbReference type="InterPro" id="IPR006555">
    <property type="entry name" value="ATP-dep_Helicase_C"/>
</dbReference>
<feature type="region of interest" description="Disordered" evidence="22">
    <location>
        <begin position="121"/>
        <end position="151"/>
    </location>
</feature>
<feature type="region of interest" description="Disordered" evidence="22">
    <location>
        <begin position="1"/>
        <end position="21"/>
    </location>
</feature>
<comment type="subcellular location">
    <subcellularLocation>
        <location evidence="2">Nucleus</location>
    </subcellularLocation>
</comment>
<evidence type="ECO:0000256" key="18">
    <source>
        <dbReference type="ARBA" id="ARBA00044998"/>
    </source>
</evidence>
<dbReference type="GO" id="GO:0046872">
    <property type="term" value="F:metal ion binding"/>
    <property type="evidence" value="ECO:0007669"/>
    <property type="project" value="UniProtKB-KW"/>
</dbReference>
<dbReference type="InterPro" id="IPR045028">
    <property type="entry name" value="DinG/Rad3-like"/>
</dbReference>
<evidence type="ECO:0000313" key="25">
    <source>
        <dbReference type="Proteomes" id="UP001214628"/>
    </source>
</evidence>
<dbReference type="PROSITE" id="PS51193">
    <property type="entry name" value="HELICASE_ATP_BIND_2"/>
    <property type="match status" value="1"/>
</dbReference>
<dbReference type="Pfam" id="PF13307">
    <property type="entry name" value="Helicase_C_2"/>
    <property type="match status" value="1"/>
</dbReference>
<evidence type="ECO:0000256" key="1">
    <source>
        <dbReference type="ARBA" id="ARBA00001966"/>
    </source>
</evidence>
<evidence type="ECO:0000256" key="22">
    <source>
        <dbReference type="SAM" id="MobiDB-lite"/>
    </source>
</evidence>
<dbReference type="GO" id="GO:0005524">
    <property type="term" value="F:ATP binding"/>
    <property type="evidence" value="ECO:0007669"/>
    <property type="project" value="UniProtKB-KW"/>
</dbReference>
<evidence type="ECO:0000256" key="13">
    <source>
        <dbReference type="ARBA" id="ARBA00023235"/>
    </source>
</evidence>